<dbReference type="InterPro" id="IPR051016">
    <property type="entry name" value="Diverse_Substrate_AcTransf"/>
</dbReference>
<comment type="similarity">
    <text evidence="1">Belongs to the acetyltransferase family.</text>
</comment>
<dbReference type="InterPro" id="IPR016181">
    <property type="entry name" value="Acyl_CoA_acyltransferase"/>
</dbReference>
<evidence type="ECO:0000259" key="4">
    <source>
        <dbReference type="PROSITE" id="PS51186"/>
    </source>
</evidence>
<dbReference type="EMBL" id="JACAZI010000005">
    <property type="protein sequence ID" value="KAF7360450.1"/>
    <property type="molecule type" value="Genomic_DNA"/>
</dbReference>
<dbReference type="Gene3D" id="3.40.630.30">
    <property type="match status" value="1"/>
</dbReference>
<sequence length="181" mass="19815">MSTVTASTSAPVIRPAVSEDVDDILQLIIDLATYEKEPDAVKATPELLRQNLFGPTPYAHALLAFTSADAPKPVGLALYFFNYSTWTGRPGLYTSMSPPECRNSGLGKALFSELGRVAREKNCARLDWAVLKWNEPSIGFYEKTLHATQMSDWVGMRLDEAGIASLERFALTPETSAPESS</sequence>
<reference evidence="5" key="1">
    <citation type="submission" date="2020-05" db="EMBL/GenBank/DDBJ databases">
        <title>Mycena genomes resolve the evolution of fungal bioluminescence.</title>
        <authorList>
            <person name="Tsai I.J."/>
        </authorList>
    </citation>
    <scope>NUCLEOTIDE SEQUENCE</scope>
    <source>
        <strain evidence="5">CCC161011</strain>
    </source>
</reference>
<dbReference type="PROSITE" id="PS51186">
    <property type="entry name" value="GNAT"/>
    <property type="match status" value="1"/>
</dbReference>
<proteinExistence type="inferred from homology"/>
<keyword evidence="6" id="KW-1185">Reference proteome</keyword>
<evidence type="ECO:0000313" key="5">
    <source>
        <dbReference type="EMBL" id="KAF7360450.1"/>
    </source>
</evidence>
<dbReference type="SUPFAM" id="SSF55729">
    <property type="entry name" value="Acyl-CoA N-acyltransferases (Nat)"/>
    <property type="match status" value="1"/>
</dbReference>
<dbReference type="FunFam" id="3.40.630.30:FF:000064">
    <property type="entry name" value="GNAT family acetyltransferase"/>
    <property type="match status" value="1"/>
</dbReference>
<name>A0A8H6YFY1_9AGAR</name>
<dbReference type="PANTHER" id="PTHR10545:SF29">
    <property type="entry name" value="GH14572P-RELATED"/>
    <property type="match status" value="1"/>
</dbReference>
<dbReference type="Proteomes" id="UP000620124">
    <property type="component" value="Unassembled WGS sequence"/>
</dbReference>
<dbReference type="InterPro" id="IPR000182">
    <property type="entry name" value="GNAT_dom"/>
</dbReference>
<dbReference type="PANTHER" id="PTHR10545">
    <property type="entry name" value="DIAMINE N-ACETYLTRANSFERASE"/>
    <property type="match status" value="1"/>
</dbReference>
<accession>A0A8H6YFY1</accession>
<feature type="domain" description="N-acetyltransferase" evidence="4">
    <location>
        <begin position="11"/>
        <end position="178"/>
    </location>
</feature>
<dbReference type="OrthoDB" id="7305308at2759"/>
<dbReference type="Pfam" id="PF00583">
    <property type="entry name" value="Acetyltransf_1"/>
    <property type="match status" value="1"/>
</dbReference>
<keyword evidence="2 5" id="KW-0808">Transferase</keyword>
<evidence type="ECO:0000313" key="6">
    <source>
        <dbReference type="Proteomes" id="UP000620124"/>
    </source>
</evidence>
<evidence type="ECO:0000256" key="1">
    <source>
        <dbReference type="ARBA" id="ARBA00008694"/>
    </source>
</evidence>
<keyword evidence="3 5" id="KW-0012">Acyltransferase</keyword>
<protein>
    <submittedName>
        <fullName evidence="5">Acyl-CoA N-acyltransferase</fullName>
    </submittedName>
</protein>
<dbReference type="GO" id="GO:0008080">
    <property type="term" value="F:N-acetyltransferase activity"/>
    <property type="evidence" value="ECO:0007669"/>
    <property type="project" value="UniProtKB-ARBA"/>
</dbReference>
<gene>
    <name evidence="5" type="ORF">MVEN_00775400</name>
</gene>
<comment type="caution">
    <text evidence="5">The sequence shown here is derived from an EMBL/GenBank/DDBJ whole genome shotgun (WGS) entry which is preliminary data.</text>
</comment>
<dbReference type="AlphaFoldDB" id="A0A8H6YFY1"/>
<organism evidence="5 6">
    <name type="scientific">Mycena venus</name>
    <dbReference type="NCBI Taxonomy" id="2733690"/>
    <lineage>
        <taxon>Eukaryota</taxon>
        <taxon>Fungi</taxon>
        <taxon>Dikarya</taxon>
        <taxon>Basidiomycota</taxon>
        <taxon>Agaricomycotina</taxon>
        <taxon>Agaricomycetes</taxon>
        <taxon>Agaricomycetidae</taxon>
        <taxon>Agaricales</taxon>
        <taxon>Marasmiineae</taxon>
        <taxon>Mycenaceae</taxon>
        <taxon>Mycena</taxon>
    </lineage>
</organism>
<evidence type="ECO:0000256" key="3">
    <source>
        <dbReference type="ARBA" id="ARBA00023315"/>
    </source>
</evidence>
<evidence type="ECO:0000256" key="2">
    <source>
        <dbReference type="ARBA" id="ARBA00022679"/>
    </source>
</evidence>